<dbReference type="AlphaFoldDB" id="A0AA39PR46"/>
<dbReference type="EMBL" id="JAUEPR010000002">
    <property type="protein sequence ID" value="KAK0488510.1"/>
    <property type="molecule type" value="Genomic_DNA"/>
</dbReference>
<keyword evidence="1" id="KW-1133">Transmembrane helix</keyword>
<name>A0AA39PR46_9AGAR</name>
<gene>
    <name evidence="2" type="ORF">IW261DRAFT_1439801</name>
</gene>
<accession>A0AA39PR46</accession>
<feature type="transmembrane region" description="Helical" evidence="1">
    <location>
        <begin position="6"/>
        <end position="31"/>
    </location>
</feature>
<proteinExistence type="predicted"/>
<organism evidence="2 3">
    <name type="scientific">Armillaria novae-zelandiae</name>
    <dbReference type="NCBI Taxonomy" id="153914"/>
    <lineage>
        <taxon>Eukaryota</taxon>
        <taxon>Fungi</taxon>
        <taxon>Dikarya</taxon>
        <taxon>Basidiomycota</taxon>
        <taxon>Agaricomycotina</taxon>
        <taxon>Agaricomycetes</taxon>
        <taxon>Agaricomycetidae</taxon>
        <taxon>Agaricales</taxon>
        <taxon>Marasmiineae</taxon>
        <taxon>Physalacriaceae</taxon>
        <taxon>Armillaria</taxon>
    </lineage>
</organism>
<evidence type="ECO:0000313" key="2">
    <source>
        <dbReference type="EMBL" id="KAK0488510.1"/>
    </source>
</evidence>
<evidence type="ECO:0000256" key="1">
    <source>
        <dbReference type="SAM" id="Phobius"/>
    </source>
</evidence>
<comment type="caution">
    <text evidence="2">The sequence shown here is derived from an EMBL/GenBank/DDBJ whole genome shotgun (WGS) entry which is preliminary data.</text>
</comment>
<protein>
    <submittedName>
        <fullName evidence="2">Uncharacterized protein</fullName>
    </submittedName>
</protein>
<dbReference type="Proteomes" id="UP001175227">
    <property type="component" value="Unassembled WGS sequence"/>
</dbReference>
<sequence length="71" mass="7832">MVAIIILLYITTTINFSLNWALLVSIGRVVFFVKDYVELLRDLIPKVRMPNMGIGITAVMSTVVADSAMAT</sequence>
<keyword evidence="1" id="KW-0812">Transmembrane</keyword>
<evidence type="ECO:0000313" key="3">
    <source>
        <dbReference type="Proteomes" id="UP001175227"/>
    </source>
</evidence>
<keyword evidence="3" id="KW-1185">Reference proteome</keyword>
<reference evidence="2" key="1">
    <citation type="submission" date="2023-06" db="EMBL/GenBank/DDBJ databases">
        <authorList>
            <consortium name="Lawrence Berkeley National Laboratory"/>
            <person name="Ahrendt S."/>
            <person name="Sahu N."/>
            <person name="Indic B."/>
            <person name="Wong-Bajracharya J."/>
            <person name="Merenyi Z."/>
            <person name="Ke H.-M."/>
            <person name="Monk M."/>
            <person name="Kocsube S."/>
            <person name="Drula E."/>
            <person name="Lipzen A."/>
            <person name="Balint B."/>
            <person name="Henrissat B."/>
            <person name="Andreopoulos B."/>
            <person name="Martin F.M."/>
            <person name="Harder C.B."/>
            <person name="Rigling D."/>
            <person name="Ford K.L."/>
            <person name="Foster G.D."/>
            <person name="Pangilinan J."/>
            <person name="Papanicolaou A."/>
            <person name="Barry K."/>
            <person name="LaButti K."/>
            <person name="Viragh M."/>
            <person name="Koriabine M."/>
            <person name="Yan M."/>
            <person name="Riley R."/>
            <person name="Champramary S."/>
            <person name="Plett K.L."/>
            <person name="Tsai I.J."/>
            <person name="Slot J."/>
            <person name="Sipos G."/>
            <person name="Plett J."/>
            <person name="Nagy L.G."/>
            <person name="Grigoriev I.V."/>
        </authorList>
    </citation>
    <scope>NUCLEOTIDE SEQUENCE</scope>
    <source>
        <strain evidence="2">ICMP 16352</strain>
    </source>
</reference>
<keyword evidence="1" id="KW-0472">Membrane</keyword>